<evidence type="ECO:0000313" key="1">
    <source>
        <dbReference type="EMBL" id="KRQ14702.1"/>
    </source>
</evidence>
<dbReference type="Proteomes" id="UP000051936">
    <property type="component" value="Unassembled WGS sequence"/>
</dbReference>
<reference evidence="1 2" key="1">
    <citation type="submission" date="2015-09" db="EMBL/GenBank/DDBJ databases">
        <title>Draft Genome Sequence of Bradyrhizobium manausense Strain BR 3351T, a Novel Symbiotic Nitrogen-Fixing Alphaproteobacterium Isolated from Brazilian Amazon Rain Forest.</title>
        <authorList>
            <person name="De Araujo J.L."/>
            <person name="Zilli J.E."/>
        </authorList>
    </citation>
    <scope>NUCLEOTIDE SEQUENCE [LARGE SCALE GENOMIC DNA]</scope>
    <source>
        <strain evidence="1 2">BR3351</strain>
    </source>
</reference>
<comment type="caution">
    <text evidence="1">The sequence shown here is derived from an EMBL/GenBank/DDBJ whole genome shotgun (WGS) entry which is preliminary data.</text>
</comment>
<protein>
    <submittedName>
        <fullName evidence="1">Uncharacterized protein</fullName>
    </submittedName>
</protein>
<gene>
    <name evidence="1" type="ORF">AOQ71_12525</name>
</gene>
<name>A0A0R3E2P1_9BRAD</name>
<sequence length="86" mass="9009">MVKLTGSSASADPYSPGDRSTVVLVADASLFFKNNKIQVACVEPTLRGLTPTVSLSLANDALSMTDDSTAVLASRDRRAFGQACTE</sequence>
<organism evidence="1 2">
    <name type="scientific">Bradyrhizobium manausense</name>
    <dbReference type="NCBI Taxonomy" id="989370"/>
    <lineage>
        <taxon>Bacteria</taxon>
        <taxon>Pseudomonadati</taxon>
        <taxon>Pseudomonadota</taxon>
        <taxon>Alphaproteobacteria</taxon>
        <taxon>Hyphomicrobiales</taxon>
        <taxon>Nitrobacteraceae</taxon>
        <taxon>Bradyrhizobium</taxon>
    </lineage>
</organism>
<evidence type="ECO:0000313" key="2">
    <source>
        <dbReference type="Proteomes" id="UP000051936"/>
    </source>
</evidence>
<dbReference type="AlphaFoldDB" id="A0A0R3E2P1"/>
<keyword evidence="2" id="KW-1185">Reference proteome</keyword>
<dbReference type="RefSeq" id="WP_057746606.1">
    <property type="nucleotide sequence ID" value="NZ_LJYG01000047.1"/>
</dbReference>
<proteinExistence type="predicted"/>
<accession>A0A0R3E2P1</accession>
<dbReference type="EMBL" id="LJYG01000047">
    <property type="protein sequence ID" value="KRQ14702.1"/>
    <property type="molecule type" value="Genomic_DNA"/>
</dbReference>